<evidence type="ECO:0000259" key="9">
    <source>
        <dbReference type="PROSITE" id="PS50011"/>
    </source>
</evidence>
<dbReference type="InterPro" id="IPR008271">
    <property type="entry name" value="Ser/Thr_kinase_AS"/>
</dbReference>
<dbReference type="CDD" id="cd05123">
    <property type="entry name" value="STKc_AGC"/>
    <property type="match status" value="1"/>
</dbReference>
<dbReference type="OrthoDB" id="193931at2759"/>
<reference evidence="11 12" key="1">
    <citation type="submission" date="2016-11" db="EMBL/GenBank/DDBJ databases">
        <title>The macronuclear genome of Stentor coeruleus: a giant cell with tiny introns.</title>
        <authorList>
            <person name="Slabodnick M."/>
            <person name="Ruby J.G."/>
            <person name="Reiff S.B."/>
            <person name="Swart E.C."/>
            <person name="Gosai S."/>
            <person name="Prabakaran S."/>
            <person name="Witkowska E."/>
            <person name="Larue G.E."/>
            <person name="Fisher S."/>
            <person name="Freeman R.M."/>
            <person name="Gunawardena J."/>
            <person name="Chu W."/>
            <person name="Stover N.A."/>
            <person name="Gregory B.D."/>
            <person name="Nowacki M."/>
            <person name="Derisi J."/>
            <person name="Roy S.W."/>
            <person name="Marshall W.F."/>
            <person name="Sood P."/>
        </authorList>
    </citation>
    <scope>NUCLEOTIDE SEQUENCE [LARGE SCALE GENOMIC DNA]</scope>
    <source>
        <strain evidence="11">WM001</strain>
    </source>
</reference>
<feature type="domain" description="Protein kinase" evidence="9">
    <location>
        <begin position="39"/>
        <end position="289"/>
    </location>
</feature>
<evidence type="ECO:0000259" key="10">
    <source>
        <dbReference type="PROSITE" id="PS51285"/>
    </source>
</evidence>
<dbReference type="EMBL" id="MPUH01000347">
    <property type="protein sequence ID" value="OMJ82253.1"/>
    <property type="molecule type" value="Genomic_DNA"/>
</dbReference>
<feature type="domain" description="AGC-kinase C-terminal" evidence="10">
    <location>
        <begin position="290"/>
        <end position="358"/>
    </location>
</feature>
<dbReference type="InterPro" id="IPR045270">
    <property type="entry name" value="STKc_AGC"/>
</dbReference>
<evidence type="ECO:0000256" key="7">
    <source>
        <dbReference type="PROSITE-ProRule" id="PRU10141"/>
    </source>
</evidence>
<keyword evidence="4 7" id="KW-0547">Nucleotide-binding</keyword>
<evidence type="ECO:0008006" key="13">
    <source>
        <dbReference type="Google" id="ProtNLM"/>
    </source>
</evidence>
<protein>
    <recommendedName>
        <fullName evidence="13">Protein kinase domain-containing protein</fullName>
    </recommendedName>
</protein>
<proteinExistence type="inferred from homology"/>
<evidence type="ECO:0000256" key="6">
    <source>
        <dbReference type="ARBA" id="ARBA00022840"/>
    </source>
</evidence>
<evidence type="ECO:0000256" key="5">
    <source>
        <dbReference type="ARBA" id="ARBA00022777"/>
    </source>
</evidence>
<dbReference type="PROSITE" id="PS51285">
    <property type="entry name" value="AGC_KINASE_CTER"/>
    <property type="match status" value="1"/>
</dbReference>
<dbReference type="GO" id="GO:0004674">
    <property type="term" value="F:protein serine/threonine kinase activity"/>
    <property type="evidence" value="ECO:0007669"/>
    <property type="project" value="UniProtKB-KW"/>
</dbReference>
<dbReference type="PROSITE" id="PS50011">
    <property type="entry name" value="PROTEIN_KINASE_DOM"/>
    <property type="match status" value="1"/>
</dbReference>
<comment type="caution">
    <text evidence="11">The sequence shown here is derived from an EMBL/GenBank/DDBJ whole genome shotgun (WGS) entry which is preliminary data.</text>
</comment>
<dbReference type="InterPro" id="IPR017441">
    <property type="entry name" value="Protein_kinase_ATP_BS"/>
</dbReference>
<evidence type="ECO:0000313" key="12">
    <source>
        <dbReference type="Proteomes" id="UP000187209"/>
    </source>
</evidence>
<dbReference type="FunFam" id="1.10.510.10:FF:000048">
    <property type="entry name" value="Protein kinase C"/>
    <property type="match status" value="1"/>
</dbReference>
<keyword evidence="6 7" id="KW-0067">ATP-binding</keyword>
<keyword evidence="5" id="KW-0418">Kinase</keyword>
<dbReference type="Pfam" id="PF00069">
    <property type="entry name" value="Pkinase"/>
    <property type="match status" value="1"/>
</dbReference>
<dbReference type="GO" id="GO:0005524">
    <property type="term" value="F:ATP binding"/>
    <property type="evidence" value="ECO:0007669"/>
    <property type="project" value="UniProtKB-UniRule"/>
</dbReference>
<dbReference type="Gene3D" id="3.30.200.20">
    <property type="entry name" value="Phosphorylase Kinase, domain 1"/>
    <property type="match status" value="1"/>
</dbReference>
<evidence type="ECO:0000256" key="4">
    <source>
        <dbReference type="ARBA" id="ARBA00022741"/>
    </source>
</evidence>
<gene>
    <name evidence="11" type="ORF">SteCoe_17097</name>
</gene>
<dbReference type="PANTHER" id="PTHR24351">
    <property type="entry name" value="RIBOSOMAL PROTEIN S6 KINASE"/>
    <property type="match status" value="1"/>
</dbReference>
<dbReference type="PROSITE" id="PS00108">
    <property type="entry name" value="PROTEIN_KINASE_ST"/>
    <property type="match status" value="1"/>
</dbReference>
<dbReference type="SMART" id="SM00220">
    <property type="entry name" value="S_TKc"/>
    <property type="match status" value="1"/>
</dbReference>
<dbReference type="PROSITE" id="PS00107">
    <property type="entry name" value="PROTEIN_KINASE_ATP"/>
    <property type="match status" value="1"/>
</dbReference>
<dbReference type="AlphaFoldDB" id="A0A1R2BZN1"/>
<dbReference type="Proteomes" id="UP000187209">
    <property type="component" value="Unassembled WGS sequence"/>
</dbReference>
<dbReference type="Gene3D" id="1.10.510.10">
    <property type="entry name" value="Transferase(Phosphotransferase) domain 1"/>
    <property type="match status" value="1"/>
</dbReference>
<name>A0A1R2BZN1_9CILI</name>
<evidence type="ECO:0000256" key="8">
    <source>
        <dbReference type="RuleBase" id="RU000304"/>
    </source>
</evidence>
<sequence>MGSICSSYFTNISTSSMNNESYSLYPSFENSKYLQLKHFHYLTTLGEGSFGKVILVRRKSNERLYAIKLINTDRLIDLRKREYAMFERQVLVEFQNPFIVKLHHIFESSGKLCFVLDFMQGGNLGFHLKRHNRFNNSVVAFFAAEVIVALEILHKREFIYRDLKPENILLDIDGHIKLADFNLSTTIEDLNDSICGSPEYAAPEVLSGEIQGIELDFWGFGVLLYHMLQGTTPFRASSYFDICKNILLSKYNFTSNFDKNAIDLISKLLMANPKERLTDHMSIKNHKFFADVDWASVEARSLESPIKLRVENPLDLKYFPKKKYPSMIFSAQGELDVNQNDQSNYSQFSDFSYNSEIN</sequence>
<comment type="similarity">
    <text evidence="8">Belongs to the protein kinase superfamily.</text>
</comment>
<organism evidence="11 12">
    <name type="scientific">Stentor coeruleus</name>
    <dbReference type="NCBI Taxonomy" id="5963"/>
    <lineage>
        <taxon>Eukaryota</taxon>
        <taxon>Sar</taxon>
        <taxon>Alveolata</taxon>
        <taxon>Ciliophora</taxon>
        <taxon>Postciliodesmatophora</taxon>
        <taxon>Heterotrichea</taxon>
        <taxon>Heterotrichida</taxon>
        <taxon>Stentoridae</taxon>
        <taxon>Stentor</taxon>
    </lineage>
</organism>
<keyword evidence="1 8" id="KW-0723">Serine/threonine-protein kinase</keyword>
<evidence type="ECO:0000313" key="11">
    <source>
        <dbReference type="EMBL" id="OMJ82253.1"/>
    </source>
</evidence>
<evidence type="ECO:0000256" key="3">
    <source>
        <dbReference type="ARBA" id="ARBA00022679"/>
    </source>
</evidence>
<keyword evidence="3" id="KW-0808">Transferase</keyword>
<keyword evidence="2" id="KW-0597">Phosphoprotein</keyword>
<accession>A0A1R2BZN1</accession>
<keyword evidence="12" id="KW-1185">Reference proteome</keyword>
<evidence type="ECO:0000256" key="2">
    <source>
        <dbReference type="ARBA" id="ARBA00022553"/>
    </source>
</evidence>
<evidence type="ECO:0000256" key="1">
    <source>
        <dbReference type="ARBA" id="ARBA00022527"/>
    </source>
</evidence>
<feature type="binding site" evidence="7">
    <location>
        <position position="68"/>
    </location>
    <ligand>
        <name>ATP</name>
        <dbReference type="ChEBI" id="CHEBI:30616"/>
    </ligand>
</feature>
<dbReference type="SUPFAM" id="SSF56112">
    <property type="entry name" value="Protein kinase-like (PK-like)"/>
    <property type="match status" value="1"/>
</dbReference>
<dbReference type="InterPro" id="IPR011009">
    <property type="entry name" value="Kinase-like_dom_sf"/>
</dbReference>
<dbReference type="InterPro" id="IPR000719">
    <property type="entry name" value="Prot_kinase_dom"/>
</dbReference>
<dbReference type="InterPro" id="IPR000961">
    <property type="entry name" value="AGC-kinase_C"/>
</dbReference>